<name>A0A9P1IF77_9PELO</name>
<keyword evidence="2" id="KW-1185">Reference proteome</keyword>
<sequence length="72" mass="8638">MLSYEDKKKLYNRFGTYESTSTHISISLFVIHKFENYTAWLANQSICNHHNHSRSHFNIEKYDFENFGFGNQ</sequence>
<dbReference type="EMBL" id="CANHGI010000002">
    <property type="protein sequence ID" value="CAI5443520.1"/>
    <property type="molecule type" value="Genomic_DNA"/>
</dbReference>
<accession>A0A9P1IF77</accession>
<evidence type="ECO:0000313" key="1">
    <source>
        <dbReference type="EMBL" id="CAI5443520.1"/>
    </source>
</evidence>
<reference evidence="1" key="1">
    <citation type="submission" date="2022-11" db="EMBL/GenBank/DDBJ databases">
        <authorList>
            <person name="Kikuchi T."/>
        </authorList>
    </citation>
    <scope>NUCLEOTIDE SEQUENCE</scope>
    <source>
        <strain evidence="1">PS1010</strain>
    </source>
</reference>
<proteinExistence type="predicted"/>
<dbReference type="Proteomes" id="UP001152747">
    <property type="component" value="Unassembled WGS sequence"/>
</dbReference>
<protein>
    <submittedName>
        <fullName evidence="1">Uncharacterized protein</fullName>
    </submittedName>
</protein>
<dbReference type="AlphaFoldDB" id="A0A9P1IF77"/>
<gene>
    <name evidence="1" type="ORF">CAMP_LOCUS6157</name>
</gene>
<organism evidence="1 2">
    <name type="scientific">Caenorhabditis angaria</name>
    <dbReference type="NCBI Taxonomy" id="860376"/>
    <lineage>
        <taxon>Eukaryota</taxon>
        <taxon>Metazoa</taxon>
        <taxon>Ecdysozoa</taxon>
        <taxon>Nematoda</taxon>
        <taxon>Chromadorea</taxon>
        <taxon>Rhabditida</taxon>
        <taxon>Rhabditina</taxon>
        <taxon>Rhabditomorpha</taxon>
        <taxon>Rhabditoidea</taxon>
        <taxon>Rhabditidae</taxon>
        <taxon>Peloderinae</taxon>
        <taxon>Caenorhabditis</taxon>
    </lineage>
</organism>
<evidence type="ECO:0000313" key="2">
    <source>
        <dbReference type="Proteomes" id="UP001152747"/>
    </source>
</evidence>
<comment type="caution">
    <text evidence="1">The sequence shown here is derived from an EMBL/GenBank/DDBJ whole genome shotgun (WGS) entry which is preliminary data.</text>
</comment>